<protein>
    <submittedName>
        <fullName evidence="9">Clavaminate synthase-like protein</fullName>
    </submittedName>
</protein>
<dbReference type="SUPFAM" id="SSF51197">
    <property type="entry name" value="Clavaminate synthase-like"/>
    <property type="match status" value="1"/>
</dbReference>
<dbReference type="RefSeq" id="XP_064670182.1">
    <property type="nucleotide sequence ID" value="XM_064810514.1"/>
</dbReference>
<keyword evidence="5" id="KW-0560">Oxidoreductase</keyword>
<evidence type="ECO:0000313" key="9">
    <source>
        <dbReference type="EMBL" id="KAK4112612.1"/>
    </source>
</evidence>
<evidence type="ECO:0000256" key="4">
    <source>
        <dbReference type="ARBA" id="ARBA00022964"/>
    </source>
</evidence>
<dbReference type="Pfam" id="PF02668">
    <property type="entry name" value="TauD"/>
    <property type="match status" value="1"/>
</dbReference>
<keyword evidence="10" id="KW-1185">Reference proteome</keyword>
<dbReference type="PANTHER" id="PTHR10696">
    <property type="entry name" value="GAMMA-BUTYROBETAINE HYDROXYLASE-RELATED"/>
    <property type="match status" value="1"/>
</dbReference>
<dbReference type="GeneID" id="89934639"/>
<dbReference type="GO" id="GO:0016706">
    <property type="term" value="F:2-oxoglutarate-dependent dioxygenase activity"/>
    <property type="evidence" value="ECO:0007669"/>
    <property type="project" value="UniProtKB-ARBA"/>
</dbReference>
<evidence type="ECO:0000259" key="8">
    <source>
        <dbReference type="Pfam" id="PF06155"/>
    </source>
</evidence>
<keyword evidence="6" id="KW-0408">Iron</keyword>
<dbReference type="AlphaFoldDB" id="A0AAN6YSI9"/>
<sequence>LSTLWLRDACPCPQCVDPDSGQKNFSTTDLPDNPKIKYAQLNADGSLTLEWPNDKLSGGKNHISTFPADEVQSWAVHEQARGSVVPNEPGCRLLWDRTTYESLLNDGRCSLSYDFWMNSDEAFWRVFSDLVETGLIFIYDVPDREQEVERIARRIGILMHTFYGHTWDVKSKPKAENVAYTSAFLGLHQDLLYYDPVPKLQLLHCLANSCEGGESLFSNGIRAAYEVKLTNSLHYDVLTRHQNPFYYQKGEHHYFHRHPTIGGAAKDMYPRSVYWAPPFQTTFGRFDPQLGRWKAAATRFQQIVESPRNMVEMKLKPGVCVIFDNRRILHGRRQFAADTGSRWLQGCYISPQVYLAKVTEMLAREGRL</sequence>
<dbReference type="Proteomes" id="UP001302812">
    <property type="component" value="Unassembled WGS sequence"/>
</dbReference>
<reference evidence="9" key="2">
    <citation type="submission" date="2023-05" db="EMBL/GenBank/DDBJ databases">
        <authorList>
            <consortium name="Lawrence Berkeley National Laboratory"/>
            <person name="Steindorff A."/>
            <person name="Hensen N."/>
            <person name="Bonometti L."/>
            <person name="Westerberg I."/>
            <person name="Brannstrom I.O."/>
            <person name="Guillou S."/>
            <person name="Cros-Aarteil S."/>
            <person name="Calhoun S."/>
            <person name="Haridas S."/>
            <person name="Kuo A."/>
            <person name="Mondo S."/>
            <person name="Pangilinan J."/>
            <person name="Riley R."/>
            <person name="Labutti K."/>
            <person name="Andreopoulos B."/>
            <person name="Lipzen A."/>
            <person name="Chen C."/>
            <person name="Yanf M."/>
            <person name="Daum C."/>
            <person name="Ng V."/>
            <person name="Clum A."/>
            <person name="Ohm R."/>
            <person name="Martin F."/>
            <person name="Silar P."/>
            <person name="Natvig D."/>
            <person name="Lalanne C."/>
            <person name="Gautier V."/>
            <person name="Ament-Velasquez S.L."/>
            <person name="Kruys A."/>
            <person name="Hutchinson M.I."/>
            <person name="Powell A.J."/>
            <person name="Barry K."/>
            <person name="Miller A.N."/>
            <person name="Grigoriev I.V."/>
            <person name="Debuchy R."/>
            <person name="Gladieux P."/>
            <person name="Thoren M.H."/>
            <person name="Johannesson H."/>
        </authorList>
    </citation>
    <scope>NUCLEOTIDE SEQUENCE</scope>
    <source>
        <strain evidence="9">CBS 508.74</strain>
    </source>
</reference>
<dbReference type="GO" id="GO:0005739">
    <property type="term" value="C:mitochondrion"/>
    <property type="evidence" value="ECO:0007669"/>
    <property type="project" value="TreeGrafter"/>
</dbReference>
<evidence type="ECO:0000259" key="7">
    <source>
        <dbReference type="Pfam" id="PF02668"/>
    </source>
</evidence>
<comment type="caution">
    <text evidence="9">The sequence shown here is derived from an EMBL/GenBank/DDBJ whole genome shotgun (WGS) entry which is preliminary data.</text>
</comment>
<name>A0AAN6YSI9_9PEZI</name>
<evidence type="ECO:0000256" key="3">
    <source>
        <dbReference type="ARBA" id="ARBA00022723"/>
    </source>
</evidence>
<keyword evidence="4" id="KW-0223">Dioxygenase</keyword>
<dbReference type="Pfam" id="PF06155">
    <property type="entry name" value="GBBH-like_N"/>
    <property type="match status" value="1"/>
</dbReference>
<evidence type="ECO:0000256" key="2">
    <source>
        <dbReference type="ARBA" id="ARBA00008654"/>
    </source>
</evidence>
<evidence type="ECO:0000256" key="6">
    <source>
        <dbReference type="ARBA" id="ARBA00023004"/>
    </source>
</evidence>
<feature type="non-terminal residue" evidence="9">
    <location>
        <position position="368"/>
    </location>
</feature>
<feature type="domain" description="TauD/TfdA-like" evidence="7">
    <location>
        <begin position="112"/>
        <end position="348"/>
    </location>
</feature>
<reference evidence="9" key="1">
    <citation type="journal article" date="2023" name="Mol. Phylogenet. Evol.">
        <title>Genome-scale phylogeny and comparative genomics of the fungal order Sordariales.</title>
        <authorList>
            <person name="Hensen N."/>
            <person name="Bonometti L."/>
            <person name="Westerberg I."/>
            <person name="Brannstrom I.O."/>
            <person name="Guillou S."/>
            <person name="Cros-Aarteil S."/>
            <person name="Calhoun S."/>
            <person name="Haridas S."/>
            <person name="Kuo A."/>
            <person name="Mondo S."/>
            <person name="Pangilinan J."/>
            <person name="Riley R."/>
            <person name="LaButti K."/>
            <person name="Andreopoulos B."/>
            <person name="Lipzen A."/>
            <person name="Chen C."/>
            <person name="Yan M."/>
            <person name="Daum C."/>
            <person name="Ng V."/>
            <person name="Clum A."/>
            <person name="Steindorff A."/>
            <person name="Ohm R.A."/>
            <person name="Martin F."/>
            <person name="Silar P."/>
            <person name="Natvig D.O."/>
            <person name="Lalanne C."/>
            <person name="Gautier V."/>
            <person name="Ament-Velasquez S.L."/>
            <person name="Kruys A."/>
            <person name="Hutchinson M.I."/>
            <person name="Powell A.J."/>
            <person name="Barry K."/>
            <person name="Miller A.N."/>
            <person name="Grigoriev I.V."/>
            <person name="Debuchy R."/>
            <person name="Gladieux P."/>
            <person name="Hiltunen Thoren M."/>
            <person name="Johannesson H."/>
        </authorList>
    </citation>
    <scope>NUCLEOTIDE SEQUENCE</scope>
    <source>
        <strain evidence="9">CBS 508.74</strain>
    </source>
</reference>
<feature type="non-terminal residue" evidence="9">
    <location>
        <position position="1"/>
    </location>
</feature>
<dbReference type="Gene3D" id="3.30.2020.30">
    <property type="match status" value="1"/>
</dbReference>
<dbReference type="GO" id="GO:0045329">
    <property type="term" value="P:carnitine biosynthetic process"/>
    <property type="evidence" value="ECO:0007669"/>
    <property type="project" value="TreeGrafter"/>
</dbReference>
<dbReference type="InterPro" id="IPR050411">
    <property type="entry name" value="AlphaKG_dependent_hydroxylases"/>
</dbReference>
<proteinExistence type="inferred from homology"/>
<comment type="cofactor">
    <cofactor evidence="1">
        <name>Fe(2+)</name>
        <dbReference type="ChEBI" id="CHEBI:29033"/>
    </cofactor>
</comment>
<dbReference type="Gene3D" id="3.60.130.10">
    <property type="entry name" value="Clavaminate synthase-like"/>
    <property type="match status" value="1"/>
</dbReference>
<dbReference type="GO" id="GO:0046872">
    <property type="term" value="F:metal ion binding"/>
    <property type="evidence" value="ECO:0007669"/>
    <property type="project" value="UniProtKB-KW"/>
</dbReference>
<evidence type="ECO:0000256" key="1">
    <source>
        <dbReference type="ARBA" id="ARBA00001954"/>
    </source>
</evidence>
<accession>A0AAN6YSI9</accession>
<organism evidence="9 10">
    <name type="scientific">Canariomyces notabilis</name>
    <dbReference type="NCBI Taxonomy" id="2074819"/>
    <lineage>
        <taxon>Eukaryota</taxon>
        <taxon>Fungi</taxon>
        <taxon>Dikarya</taxon>
        <taxon>Ascomycota</taxon>
        <taxon>Pezizomycotina</taxon>
        <taxon>Sordariomycetes</taxon>
        <taxon>Sordariomycetidae</taxon>
        <taxon>Sordariales</taxon>
        <taxon>Chaetomiaceae</taxon>
        <taxon>Canariomyces</taxon>
    </lineage>
</organism>
<evidence type="ECO:0000313" key="10">
    <source>
        <dbReference type="Proteomes" id="UP001302812"/>
    </source>
</evidence>
<dbReference type="InterPro" id="IPR003819">
    <property type="entry name" value="TauD/TfdA-like"/>
</dbReference>
<dbReference type="InterPro" id="IPR010376">
    <property type="entry name" value="GBBH-like_N"/>
</dbReference>
<dbReference type="CDD" id="cd00250">
    <property type="entry name" value="CAS_like"/>
    <property type="match status" value="1"/>
</dbReference>
<keyword evidence="3" id="KW-0479">Metal-binding</keyword>
<comment type="similarity">
    <text evidence="2">Belongs to the gamma-BBH/TMLD family.</text>
</comment>
<evidence type="ECO:0000256" key="5">
    <source>
        <dbReference type="ARBA" id="ARBA00023002"/>
    </source>
</evidence>
<gene>
    <name evidence="9" type="ORF">N656DRAFT_678004</name>
</gene>
<dbReference type="InterPro" id="IPR038492">
    <property type="entry name" value="GBBH-like_N_sf"/>
</dbReference>
<dbReference type="PANTHER" id="PTHR10696:SF25">
    <property type="entry name" value="OXIDOREDUCTASE AIM17-RELATED"/>
    <property type="match status" value="1"/>
</dbReference>
<feature type="domain" description="Gamma-butyrobetaine hydroxylase-like N-terminal" evidence="8">
    <location>
        <begin position="2"/>
        <end position="55"/>
    </location>
</feature>
<dbReference type="EMBL" id="MU853342">
    <property type="protein sequence ID" value="KAK4112612.1"/>
    <property type="molecule type" value="Genomic_DNA"/>
</dbReference>
<dbReference type="InterPro" id="IPR042098">
    <property type="entry name" value="TauD-like_sf"/>
</dbReference>